<dbReference type="RefSeq" id="WP_127150594.1">
    <property type="nucleotide sequence ID" value="NZ_CP029042.1"/>
</dbReference>
<organism evidence="4 5">
    <name type="scientific">Streptomyces lydicus</name>
    <dbReference type="NCBI Taxonomy" id="47763"/>
    <lineage>
        <taxon>Bacteria</taxon>
        <taxon>Bacillati</taxon>
        <taxon>Actinomycetota</taxon>
        <taxon>Actinomycetes</taxon>
        <taxon>Kitasatosporales</taxon>
        <taxon>Streptomycetaceae</taxon>
        <taxon>Streptomyces</taxon>
    </lineage>
</organism>
<dbReference type="GO" id="GO:0003700">
    <property type="term" value="F:DNA-binding transcription factor activity"/>
    <property type="evidence" value="ECO:0007669"/>
    <property type="project" value="InterPro"/>
</dbReference>
<evidence type="ECO:0000313" key="4">
    <source>
        <dbReference type="EMBL" id="AZS71545.1"/>
    </source>
</evidence>
<accession>A0A3Q9K4R2</accession>
<dbReference type="PANTHER" id="PTHR30204:SF93">
    <property type="entry name" value="HTH MERR-TYPE DOMAIN-CONTAINING PROTEIN"/>
    <property type="match status" value="1"/>
</dbReference>
<feature type="domain" description="HTH merR-type" evidence="3">
    <location>
        <begin position="1"/>
        <end position="69"/>
    </location>
</feature>
<reference evidence="4 5" key="1">
    <citation type="submission" date="2018-04" db="EMBL/GenBank/DDBJ databases">
        <title>Complete genome sequences of Streptomyces lydicus strain WYEC and characterization of antagonistic properties of biological control agents.</title>
        <authorList>
            <person name="Mariita R.M."/>
            <person name="Sello J.K."/>
        </authorList>
    </citation>
    <scope>NUCLEOTIDE SEQUENCE [LARGE SCALE GENOMIC DNA]</scope>
    <source>
        <strain evidence="4 5">WYEC 108</strain>
    </source>
</reference>
<name>A0A3Q9K4R2_9ACTN</name>
<evidence type="ECO:0000313" key="5">
    <source>
        <dbReference type="Proteomes" id="UP000275579"/>
    </source>
</evidence>
<sequence>MRIGELAGLIGVSTRAVRHYHHLGLLPEPERRANGYRDYGLRDAVALARVRRLTELGLGLDEVRDVLADDAGRELHEVLDELDADLARQEEELRVRRARLAAVRRQAEEHGGLPAEGPVSDELAALFAEMARTSAARPGPEPAMASKEREVLALLESMGGEEGNKRMVELIGEMATAPGAIERTYEVYGLLDALVEAGTDDPRVEEAAQALADCIPDAVIAEVDREQWERAAGPGAEADGGFLAAYYAHFAPAQARAVRRAIQLVAERAR</sequence>
<dbReference type="Gene3D" id="1.10.1660.10">
    <property type="match status" value="1"/>
</dbReference>
<evidence type="ECO:0000256" key="2">
    <source>
        <dbReference type="SAM" id="Coils"/>
    </source>
</evidence>
<evidence type="ECO:0000259" key="3">
    <source>
        <dbReference type="PROSITE" id="PS50937"/>
    </source>
</evidence>
<feature type="coiled-coil region" evidence="2">
    <location>
        <begin position="72"/>
        <end position="106"/>
    </location>
</feature>
<dbReference type="GO" id="GO:0003677">
    <property type="term" value="F:DNA binding"/>
    <property type="evidence" value="ECO:0007669"/>
    <property type="project" value="UniProtKB-KW"/>
</dbReference>
<dbReference type="SUPFAM" id="SSF46955">
    <property type="entry name" value="Putative DNA-binding domain"/>
    <property type="match status" value="1"/>
</dbReference>
<keyword evidence="2" id="KW-0175">Coiled coil</keyword>
<proteinExistence type="predicted"/>
<evidence type="ECO:0000256" key="1">
    <source>
        <dbReference type="ARBA" id="ARBA00023125"/>
    </source>
</evidence>
<dbReference type="EMBL" id="CP029042">
    <property type="protein sequence ID" value="AZS71545.1"/>
    <property type="molecule type" value="Genomic_DNA"/>
</dbReference>
<dbReference type="Proteomes" id="UP000275579">
    <property type="component" value="Chromosome"/>
</dbReference>
<dbReference type="Pfam" id="PF13411">
    <property type="entry name" value="MerR_1"/>
    <property type="match status" value="1"/>
</dbReference>
<dbReference type="InterPro" id="IPR047057">
    <property type="entry name" value="MerR_fam"/>
</dbReference>
<dbReference type="PROSITE" id="PS50937">
    <property type="entry name" value="HTH_MERR_2"/>
    <property type="match status" value="1"/>
</dbReference>
<dbReference type="InterPro" id="IPR009061">
    <property type="entry name" value="DNA-bd_dom_put_sf"/>
</dbReference>
<dbReference type="PRINTS" id="PR00040">
    <property type="entry name" value="HTHMERR"/>
</dbReference>
<dbReference type="InterPro" id="IPR000551">
    <property type="entry name" value="MerR-type_HTH_dom"/>
</dbReference>
<keyword evidence="1" id="KW-0238">DNA-binding</keyword>
<dbReference type="SMART" id="SM00422">
    <property type="entry name" value="HTH_MERR"/>
    <property type="match status" value="1"/>
</dbReference>
<dbReference type="CDD" id="cd00592">
    <property type="entry name" value="HTH_MerR-like"/>
    <property type="match status" value="1"/>
</dbReference>
<dbReference type="PANTHER" id="PTHR30204">
    <property type="entry name" value="REDOX-CYCLING DRUG-SENSING TRANSCRIPTIONAL ACTIVATOR SOXR"/>
    <property type="match status" value="1"/>
</dbReference>
<protein>
    <submittedName>
        <fullName evidence="4">MerR family transcriptional regulator</fullName>
    </submittedName>
</protein>
<gene>
    <name evidence="4" type="ORF">DDE74_11795</name>
</gene>
<dbReference type="AlphaFoldDB" id="A0A3Q9K4R2"/>